<dbReference type="InterPro" id="IPR000424">
    <property type="entry name" value="Primosome_PriB/ssb"/>
</dbReference>
<dbReference type="AlphaFoldDB" id="A0A6C7E7T8"/>
<evidence type="ECO:0000313" key="3">
    <source>
        <dbReference type="EMBL" id="BAN02797.1"/>
    </source>
</evidence>
<dbReference type="SUPFAM" id="SSF50249">
    <property type="entry name" value="Nucleic acid-binding proteins"/>
    <property type="match status" value="1"/>
</dbReference>
<dbReference type="KEGG" id="aym:YM304_24830"/>
<proteinExistence type="predicted"/>
<evidence type="ECO:0000313" key="4">
    <source>
        <dbReference type="Proteomes" id="UP000011863"/>
    </source>
</evidence>
<dbReference type="InterPro" id="IPR012340">
    <property type="entry name" value="NA-bd_OB-fold"/>
</dbReference>
<gene>
    <name evidence="3" type="ORF">YM304_24830</name>
</gene>
<keyword evidence="1 2" id="KW-0238">DNA-binding</keyword>
<sequence>MQRSHPGDPMNIPSNTVVLRGTIANEPTDRQLPSGVTVVQFDLRTIVTGADRSDTITVPLSWSDPTAAGRAAAVDGADVVVTGTVRRRFFRAGGQTQSRTEVVVDRLVPSRRTKSVRSLLAAVAADLTQDCG</sequence>
<evidence type="ECO:0008006" key="5">
    <source>
        <dbReference type="Google" id="ProtNLM"/>
    </source>
</evidence>
<protein>
    <recommendedName>
        <fullName evidence="5">Single-stranded DNA-binding protein</fullName>
    </recommendedName>
</protein>
<name>A0A6C7E7T8_ILUCY</name>
<dbReference type="GO" id="GO:0003697">
    <property type="term" value="F:single-stranded DNA binding"/>
    <property type="evidence" value="ECO:0007669"/>
    <property type="project" value="InterPro"/>
</dbReference>
<accession>A0A6C7E7T8</accession>
<dbReference type="PROSITE" id="PS50935">
    <property type="entry name" value="SSB"/>
    <property type="match status" value="1"/>
</dbReference>
<dbReference type="Pfam" id="PF00436">
    <property type="entry name" value="SSB"/>
    <property type="match status" value="1"/>
</dbReference>
<reference evidence="3 4" key="1">
    <citation type="journal article" date="2013" name="Int. J. Syst. Evol. Microbiol.">
        <title>Ilumatobacter nonamiense sp. nov. and Ilumatobacter coccineum sp. nov., isolated from seashore sand.</title>
        <authorList>
            <person name="Matsumoto A."/>
            <person name="Kasai H."/>
            <person name="Matsuo Y."/>
            <person name="Shizuri Y."/>
            <person name="Ichikawa N."/>
            <person name="Fujita N."/>
            <person name="Omura S."/>
            <person name="Takahashi Y."/>
        </authorList>
    </citation>
    <scope>NUCLEOTIDE SEQUENCE [LARGE SCALE GENOMIC DNA]</scope>
    <source>
        <strain evidence="4">NBRC 103263 / KCTC 29153 / YM16-304</strain>
    </source>
</reference>
<dbReference type="EMBL" id="AP012057">
    <property type="protein sequence ID" value="BAN02797.1"/>
    <property type="molecule type" value="Genomic_DNA"/>
</dbReference>
<evidence type="ECO:0000256" key="1">
    <source>
        <dbReference type="ARBA" id="ARBA00023125"/>
    </source>
</evidence>
<keyword evidence="4" id="KW-1185">Reference proteome</keyword>
<dbReference type="Proteomes" id="UP000011863">
    <property type="component" value="Chromosome"/>
</dbReference>
<dbReference type="Gene3D" id="2.40.50.140">
    <property type="entry name" value="Nucleic acid-binding proteins"/>
    <property type="match status" value="1"/>
</dbReference>
<organism evidence="3 4">
    <name type="scientific">Ilumatobacter coccineus (strain NBRC 103263 / KCTC 29153 / YM16-304)</name>
    <dbReference type="NCBI Taxonomy" id="1313172"/>
    <lineage>
        <taxon>Bacteria</taxon>
        <taxon>Bacillati</taxon>
        <taxon>Actinomycetota</taxon>
        <taxon>Acidimicrobiia</taxon>
        <taxon>Acidimicrobiales</taxon>
        <taxon>Ilumatobacteraceae</taxon>
        <taxon>Ilumatobacter</taxon>
    </lineage>
</organism>
<evidence type="ECO:0000256" key="2">
    <source>
        <dbReference type="PROSITE-ProRule" id="PRU00252"/>
    </source>
</evidence>